<evidence type="ECO:0000256" key="7">
    <source>
        <dbReference type="PROSITE-ProRule" id="PRU00042"/>
    </source>
</evidence>
<feature type="region of interest" description="Disordered" evidence="8">
    <location>
        <begin position="578"/>
        <end position="604"/>
    </location>
</feature>
<evidence type="ECO:0000256" key="4">
    <source>
        <dbReference type="ARBA" id="ARBA00022771"/>
    </source>
</evidence>
<dbReference type="Proteomes" id="UP000790833">
    <property type="component" value="Unassembled WGS sequence"/>
</dbReference>
<feature type="compositionally biased region" description="Polar residues" evidence="8">
    <location>
        <begin position="237"/>
        <end position="247"/>
    </location>
</feature>
<keyword evidence="2" id="KW-0479">Metal-binding</keyword>
<keyword evidence="6" id="KW-0539">Nucleus</keyword>
<protein>
    <recommendedName>
        <fullName evidence="9">C2H2-type domain-containing protein</fullName>
    </recommendedName>
</protein>
<name>A0A9P8AJ11_9ASCO</name>
<dbReference type="PROSITE" id="PS50157">
    <property type="entry name" value="ZINC_FINGER_C2H2_2"/>
    <property type="match status" value="2"/>
</dbReference>
<feature type="compositionally biased region" description="Basic and acidic residues" evidence="8">
    <location>
        <begin position="130"/>
        <end position="143"/>
    </location>
</feature>
<dbReference type="PANTHER" id="PTHR40626">
    <property type="entry name" value="MIP31509P"/>
    <property type="match status" value="1"/>
</dbReference>
<feature type="domain" description="C2H2-type" evidence="9">
    <location>
        <begin position="62"/>
        <end position="89"/>
    </location>
</feature>
<feature type="region of interest" description="Disordered" evidence="8">
    <location>
        <begin position="130"/>
        <end position="191"/>
    </location>
</feature>
<keyword evidence="3" id="KW-0677">Repeat</keyword>
<evidence type="ECO:0000256" key="1">
    <source>
        <dbReference type="ARBA" id="ARBA00004123"/>
    </source>
</evidence>
<dbReference type="Pfam" id="PF00096">
    <property type="entry name" value="zf-C2H2"/>
    <property type="match status" value="2"/>
</dbReference>
<dbReference type="RefSeq" id="XP_043049244.1">
    <property type="nucleotide sequence ID" value="XM_043191232.1"/>
</dbReference>
<keyword evidence="4 7" id="KW-0863">Zinc-finger</keyword>
<evidence type="ECO:0000256" key="5">
    <source>
        <dbReference type="ARBA" id="ARBA00022833"/>
    </source>
</evidence>
<evidence type="ECO:0000256" key="3">
    <source>
        <dbReference type="ARBA" id="ARBA00022737"/>
    </source>
</evidence>
<feature type="region of interest" description="Disordered" evidence="8">
    <location>
        <begin position="16"/>
        <end position="52"/>
    </location>
</feature>
<accession>A0A9P8AJ11</accession>
<organism evidence="10 11">
    <name type="scientific">Scheffersomyces spartinae</name>
    <dbReference type="NCBI Taxonomy" id="45513"/>
    <lineage>
        <taxon>Eukaryota</taxon>
        <taxon>Fungi</taxon>
        <taxon>Dikarya</taxon>
        <taxon>Ascomycota</taxon>
        <taxon>Saccharomycotina</taxon>
        <taxon>Pichiomycetes</taxon>
        <taxon>Debaryomycetaceae</taxon>
        <taxon>Scheffersomyces</taxon>
    </lineage>
</organism>
<dbReference type="GO" id="GO:0000785">
    <property type="term" value="C:chromatin"/>
    <property type="evidence" value="ECO:0007669"/>
    <property type="project" value="TreeGrafter"/>
</dbReference>
<dbReference type="PANTHER" id="PTHR40626:SF28">
    <property type="entry name" value="REGULATORY PROTEIN ADR1"/>
    <property type="match status" value="1"/>
</dbReference>
<dbReference type="InterPro" id="IPR051059">
    <property type="entry name" value="VerF-like"/>
</dbReference>
<evidence type="ECO:0000256" key="2">
    <source>
        <dbReference type="ARBA" id="ARBA00022723"/>
    </source>
</evidence>
<evidence type="ECO:0000256" key="6">
    <source>
        <dbReference type="ARBA" id="ARBA00023242"/>
    </source>
</evidence>
<feature type="compositionally biased region" description="Acidic residues" evidence="8">
    <location>
        <begin position="144"/>
        <end position="165"/>
    </location>
</feature>
<feature type="compositionally biased region" description="Polar residues" evidence="8">
    <location>
        <begin position="172"/>
        <end position="181"/>
    </location>
</feature>
<dbReference type="SUPFAM" id="SSF57667">
    <property type="entry name" value="beta-beta-alpha zinc fingers"/>
    <property type="match status" value="1"/>
</dbReference>
<dbReference type="PROSITE" id="PS00028">
    <property type="entry name" value="ZINC_FINGER_C2H2_1"/>
    <property type="match status" value="2"/>
</dbReference>
<evidence type="ECO:0000256" key="8">
    <source>
        <dbReference type="SAM" id="MobiDB-lite"/>
    </source>
</evidence>
<evidence type="ECO:0000313" key="10">
    <source>
        <dbReference type="EMBL" id="KAG7193696.1"/>
    </source>
</evidence>
<feature type="compositionally biased region" description="Polar residues" evidence="8">
    <location>
        <begin position="466"/>
        <end position="481"/>
    </location>
</feature>
<feature type="region of interest" description="Disordered" evidence="8">
    <location>
        <begin position="217"/>
        <end position="249"/>
    </location>
</feature>
<dbReference type="GO" id="GO:0000978">
    <property type="term" value="F:RNA polymerase II cis-regulatory region sequence-specific DNA binding"/>
    <property type="evidence" value="ECO:0007669"/>
    <property type="project" value="InterPro"/>
</dbReference>
<keyword evidence="5" id="KW-0862">Zinc</keyword>
<dbReference type="InterPro" id="IPR013087">
    <property type="entry name" value="Znf_C2H2_type"/>
</dbReference>
<feature type="region of interest" description="Disordered" evidence="8">
    <location>
        <begin position="450"/>
        <end position="488"/>
    </location>
</feature>
<dbReference type="InterPro" id="IPR036236">
    <property type="entry name" value="Znf_C2H2_sf"/>
</dbReference>
<dbReference type="FunFam" id="3.30.160.60:FF:000446">
    <property type="entry name" value="Zinc finger protein"/>
    <property type="match status" value="1"/>
</dbReference>
<dbReference type="Gene3D" id="3.30.160.60">
    <property type="entry name" value="Classic Zinc Finger"/>
    <property type="match status" value="2"/>
</dbReference>
<dbReference type="GO" id="GO:0008270">
    <property type="term" value="F:zinc ion binding"/>
    <property type="evidence" value="ECO:0007669"/>
    <property type="project" value="UniProtKB-KW"/>
</dbReference>
<feature type="compositionally biased region" description="Low complexity" evidence="8">
    <location>
        <begin position="582"/>
        <end position="604"/>
    </location>
</feature>
<comment type="caution">
    <text evidence="10">The sequence shown here is derived from an EMBL/GenBank/DDBJ whole genome shotgun (WGS) entry which is preliminary data.</text>
</comment>
<evidence type="ECO:0000313" key="11">
    <source>
        <dbReference type="Proteomes" id="UP000790833"/>
    </source>
</evidence>
<dbReference type="GO" id="GO:0000981">
    <property type="term" value="F:DNA-binding transcription factor activity, RNA polymerase II-specific"/>
    <property type="evidence" value="ECO:0007669"/>
    <property type="project" value="InterPro"/>
</dbReference>
<dbReference type="GO" id="GO:0005634">
    <property type="term" value="C:nucleus"/>
    <property type="evidence" value="ECO:0007669"/>
    <property type="project" value="UniProtKB-SubCell"/>
</dbReference>
<evidence type="ECO:0000259" key="9">
    <source>
        <dbReference type="PROSITE" id="PS50157"/>
    </source>
</evidence>
<dbReference type="GeneID" id="66113757"/>
<dbReference type="OrthoDB" id="10018191at2759"/>
<sequence>MDLLQQQQQHQQLQLQQQQQHQQIPATTNAVRKSKSKSQPRKNIPVELTAYGTTPSGKPRLFVCQTCTRAFARLEHLRRHERSHTKEKPFTCGVCQRKFSRRDLLLRHAQKLHAGCADAITRLRRKSIKKLDAEQRQDGKSSNDNDDEEEEEDEDEYMEDDDDRVDEPGAPESNNSETKNTSGGGDMSDDVQFNLNLFTTDVPQKPLMMKYDLLTPSNSVASSSRTSRRESSADTAKANSGTSQFSKRVSLDRQIANRRRGVSFSAQSGPNYALAMPGFNNDRYPERDNIEFSTPQLLPTTTMEETSWLNNLSTIPNLNDKTLQENNGNGILHESMRLSGSQNASDLRTNSISLSLLEQGTMMRDDSIASNTSFLNSVETPMGNPLSILAIGSARKGSASASTDFNTPGSKIDDVNEYGYSFYDIPESMLMNSHMSFNHNYKSLTPIKQEMDSETGSPDHQHHQDSFASGVNHNTNGNGIRSNAEGGQVHDMGGVKGNDMQYMDLNFLNDMDELTNELDVGSKFLPGGYSFYGDILSVSSSGIDTGSPNGMNSPNHATGSNSLLSNQYPLSYETLNRTQYESSSGNRSNNLNGTNGTGAGASASTPQSMLLKSTLSKRNQKLAIDSMIANTKYSRTKLFTTNMRHLINKALSKYPISGIMSPAIPLNEKLEFFLNSFVTIFLSHFPFIHPTKLNEFEIMQMTSNEDSSVESARVCLPLLIATIGALLSNNKNDLEHMYEALRRIIHIYLESRKNNPPTNQMDLEQLNNDQSSSNPIWLIQSLTLSVIYGLFSDNENNVYVVIRQLNALNSLVKSLIRSNRNILFAIGPQDEFEYNMVNHNPSNLAPSENNLLFNQTVVNDDMKYRNNINVQSQIRIIFMIYRLTNFLLMMYNVPHTLSFHDLGLISPPTKNEEFLWSFSNHLAFQEYLTNSNVGKTLDDYLLDTTPNVSFRDTIQQLAQQHSDANEWPFEKEGKLENSDALVLSLFNQSKFGLISIIHGVYELKQYPEMHNVNIFQILNSVTEKVAMSKSHIVSPQSKVQQYYEKLDFAMMMNFVKINSLINLKYVKEQSWLRNFDELTLQYNKCLMKIGETSEADYLTLFDCCLIILRLVLCKSEDGDDPAVVNNDSAVAPAATTASLQTAAKNAKGGRRRKKLNEEAIAVGQNIDFLAHLFTGQSSSKESTDDYSNFGKMFNLVIHEDFDHTKNTIHSQMIFHAFTVLSIILIYILKRINNHSDLSNNPNHQSPQALEQFTAKFEVLMKLLEKVENYLRIKYHNSKFKLDELSFLMYSSHLTTISLERLLYLLKMGELILNYLFDANMKVCIFKRLAGSLSEIRKFLIDNENRILA</sequence>
<dbReference type="CDD" id="cd12148">
    <property type="entry name" value="fungal_TF_MHR"/>
    <property type="match status" value="1"/>
</dbReference>
<gene>
    <name evidence="10" type="ORF">KQ657_000383</name>
</gene>
<comment type="subcellular location">
    <subcellularLocation>
        <location evidence="1">Nucleus</location>
    </subcellularLocation>
</comment>
<proteinExistence type="predicted"/>
<dbReference type="SMART" id="SM00355">
    <property type="entry name" value="ZnF_C2H2"/>
    <property type="match status" value="2"/>
</dbReference>
<reference evidence="10" key="1">
    <citation type="submission" date="2021-03" db="EMBL/GenBank/DDBJ databases">
        <authorList>
            <person name="Palmer J.M."/>
        </authorList>
    </citation>
    <scope>NUCLEOTIDE SEQUENCE</scope>
    <source>
        <strain evidence="10">ARV_011</strain>
    </source>
</reference>
<keyword evidence="11" id="KW-1185">Reference proteome</keyword>
<feature type="domain" description="C2H2-type" evidence="9">
    <location>
        <begin position="90"/>
        <end position="118"/>
    </location>
</feature>
<dbReference type="EMBL" id="JAHMUF010000010">
    <property type="protein sequence ID" value="KAG7193696.1"/>
    <property type="molecule type" value="Genomic_DNA"/>
</dbReference>